<evidence type="ECO:0000256" key="1">
    <source>
        <dbReference type="SAM" id="Phobius"/>
    </source>
</evidence>
<name>A0A068Y5B8_ECHMU</name>
<dbReference type="Proteomes" id="UP000017246">
    <property type="component" value="Unassembled WGS sequence"/>
</dbReference>
<protein>
    <submittedName>
        <fullName evidence="2">Expressed conserved protein</fullName>
    </submittedName>
</protein>
<evidence type="ECO:0000313" key="2">
    <source>
        <dbReference type="EMBL" id="CUT98621.1"/>
    </source>
</evidence>
<sequence length="137" mass="15363">MSVCIRVLHAIYALFCITCTTAIYNLRQFKYLNVYRAVFSLIASAVTIVFGVIITKRYLYWILIPIFVDAGLILFNMATMKPTRPLDQDDWVSVALVIGGLLHYCLGLVELIYTSMEQRNDAEGSECSDASVVSVLP</sequence>
<keyword evidence="1" id="KW-1133">Transmembrane helix</keyword>
<feature type="transmembrane region" description="Helical" evidence="1">
    <location>
        <begin position="7"/>
        <end position="26"/>
    </location>
</feature>
<evidence type="ECO:0000313" key="3">
    <source>
        <dbReference type="Proteomes" id="UP000017246"/>
    </source>
</evidence>
<dbReference type="OrthoDB" id="6227613at2759"/>
<feature type="transmembrane region" description="Helical" evidence="1">
    <location>
        <begin position="58"/>
        <end position="79"/>
    </location>
</feature>
<proteinExistence type="predicted"/>
<keyword evidence="1" id="KW-0812">Transmembrane</keyword>
<reference evidence="2" key="1">
    <citation type="journal article" date="2013" name="Nature">
        <title>The genomes of four tapeworm species reveal adaptations to parasitism.</title>
        <authorList>
            <person name="Tsai I.J."/>
            <person name="Zarowiecki M."/>
            <person name="Holroyd N."/>
            <person name="Garciarrubio A."/>
            <person name="Sanchez-Flores A."/>
            <person name="Brooks K.L."/>
            <person name="Tracey A."/>
            <person name="Bobes R.J."/>
            <person name="Fragoso G."/>
            <person name="Sciutto E."/>
            <person name="Aslett M."/>
            <person name="Beasley H."/>
            <person name="Bennett H.M."/>
            <person name="Cai J."/>
            <person name="Camicia F."/>
            <person name="Clark R."/>
            <person name="Cucher M."/>
            <person name="De Silva N."/>
            <person name="Day T.A."/>
            <person name="Deplazes P."/>
            <person name="Estrada K."/>
            <person name="Fernandez C."/>
            <person name="Holland P.W."/>
            <person name="Hou J."/>
            <person name="Hu S."/>
            <person name="Huckvale T."/>
            <person name="Hung S.S."/>
            <person name="Kamenetzky L."/>
            <person name="Keane J.A."/>
            <person name="Kiss F."/>
            <person name="Koziol U."/>
            <person name="Lambert O."/>
            <person name="Liu K."/>
            <person name="Luo X."/>
            <person name="Luo Y."/>
            <person name="Macchiaroli N."/>
            <person name="Nichol S."/>
            <person name="Paps J."/>
            <person name="Parkinson J."/>
            <person name="Pouchkina-Stantcheva N."/>
            <person name="Riddiford N."/>
            <person name="Rosenzvit M."/>
            <person name="Salinas G."/>
            <person name="Wasmuth J.D."/>
            <person name="Zamanian M."/>
            <person name="Zheng Y."/>
            <person name="Cai X."/>
            <person name="Soberon X."/>
            <person name="Olson P.D."/>
            <person name="Laclette J.P."/>
            <person name="Brehm K."/>
            <person name="Berriman M."/>
            <person name="Garciarrubio A."/>
            <person name="Bobes R.J."/>
            <person name="Fragoso G."/>
            <person name="Sanchez-Flores A."/>
            <person name="Estrada K."/>
            <person name="Cevallos M.A."/>
            <person name="Morett E."/>
            <person name="Gonzalez V."/>
            <person name="Portillo T."/>
            <person name="Ochoa-Leyva A."/>
            <person name="Jose M.V."/>
            <person name="Sciutto E."/>
            <person name="Landa A."/>
            <person name="Jimenez L."/>
            <person name="Valdes V."/>
            <person name="Carrero J.C."/>
            <person name="Larralde C."/>
            <person name="Morales-Montor J."/>
            <person name="Limon-Lason J."/>
            <person name="Soberon X."/>
            <person name="Laclette J.P."/>
        </authorList>
    </citation>
    <scope>NUCLEOTIDE SEQUENCE [LARGE SCALE GENOMIC DNA]</scope>
</reference>
<dbReference type="OMA" id="LYWILIP"/>
<accession>A0A068Y5B8</accession>
<dbReference type="EMBL" id="LN902842">
    <property type="protein sequence ID" value="CUT98621.1"/>
    <property type="molecule type" value="Genomic_DNA"/>
</dbReference>
<reference evidence="2" key="2">
    <citation type="submission" date="2015-11" db="EMBL/GenBank/DDBJ databases">
        <authorList>
            <person name="Zhang Y."/>
            <person name="Guo Z."/>
        </authorList>
    </citation>
    <scope>NUCLEOTIDE SEQUENCE</scope>
</reference>
<keyword evidence="3" id="KW-1185">Reference proteome</keyword>
<feature type="transmembrane region" description="Helical" evidence="1">
    <location>
        <begin position="32"/>
        <end position="53"/>
    </location>
</feature>
<keyword evidence="1" id="KW-0472">Membrane</keyword>
<feature type="transmembrane region" description="Helical" evidence="1">
    <location>
        <begin position="91"/>
        <end position="113"/>
    </location>
</feature>
<organism evidence="2 3">
    <name type="scientific">Echinococcus multilocularis</name>
    <name type="common">Fox tapeworm</name>
    <dbReference type="NCBI Taxonomy" id="6211"/>
    <lineage>
        <taxon>Eukaryota</taxon>
        <taxon>Metazoa</taxon>
        <taxon>Spiralia</taxon>
        <taxon>Lophotrochozoa</taxon>
        <taxon>Platyhelminthes</taxon>
        <taxon>Cestoda</taxon>
        <taxon>Eucestoda</taxon>
        <taxon>Cyclophyllidea</taxon>
        <taxon>Taeniidae</taxon>
        <taxon>Echinococcus</taxon>
    </lineage>
</organism>
<dbReference type="AlphaFoldDB" id="A0A068Y5B8"/>